<dbReference type="InterPro" id="IPR027417">
    <property type="entry name" value="P-loop_NTPase"/>
</dbReference>
<reference evidence="3" key="1">
    <citation type="journal article" date="2019" name="Int. J. Syst. Evol. Microbiol.">
        <title>The Global Catalogue of Microorganisms (GCM) 10K type strain sequencing project: providing services to taxonomists for standard genome sequencing and annotation.</title>
        <authorList>
            <consortium name="The Broad Institute Genomics Platform"/>
            <consortium name="The Broad Institute Genome Sequencing Center for Infectious Disease"/>
            <person name="Wu L."/>
            <person name="Ma J."/>
        </authorList>
    </citation>
    <scope>NUCLEOTIDE SEQUENCE [LARGE SCALE GENOMIC DNA]</scope>
    <source>
        <strain evidence="3">JCM 31696</strain>
    </source>
</reference>
<keyword evidence="3" id="KW-1185">Reference proteome</keyword>
<feature type="non-terminal residue" evidence="2">
    <location>
        <position position="77"/>
    </location>
</feature>
<organism evidence="2 3">
    <name type="scientific">Actinomadura adrarensis</name>
    <dbReference type="NCBI Taxonomy" id="1819600"/>
    <lineage>
        <taxon>Bacteria</taxon>
        <taxon>Bacillati</taxon>
        <taxon>Actinomycetota</taxon>
        <taxon>Actinomycetes</taxon>
        <taxon>Streptosporangiales</taxon>
        <taxon>Thermomonosporaceae</taxon>
        <taxon>Actinomadura</taxon>
    </lineage>
</organism>
<protein>
    <submittedName>
        <fullName evidence="2">ATP-binding protein</fullName>
    </submittedName>
</protein>
<sequence>MGAAGLYGRKRETDLIAELLAKARAGTSSALVVRGEPGIGKTALLGHAAAAAGNMRLLHGSGVESEAELPFSGLQLL</sequence>
<evidence type="ECO:0000259" key="1">
    <source>
        <dbReference type="Pfam" id="PF13191"/>
    </source>
</evidence>
<dbReference type="EMBL" id="JBHTIR010000870">
    <property type="protein sequence ID" value="MFD0851888.1"/>
    <property type="molecule type" value="Genomic_DNA"/>
</dbReference>
<evidence type="ECO:0000313" key="2">
    <source>
        <dbReference type="EMBL" id="MFD0851888.1"/>
    </source>
</evidence>
<proteinExistence type="predicted"/>
<keyword evidence="2" id="KW-0067">ATP-binding</keyword>
<dbReference type="Pfam" id="PF13191">
    <property type="entry name" value="AAA_16"/>
    <property type="match status" value="1"/>
</dbReference>
<dbReference type="InterPro" id="IPR041664">
    <property type="entry name" value="AAA_16"/>
</dbReference>
<keyword evidence="2" id="KW-0547">Nucleotide-binding</keyword>
<feature type="domain" description="Orc1-like AAA ATPase" evidence="1">
    <location>
        <begin position="6"/>
        <end position="72"/>
    </location>
</feature>
<name>A0ABW3CC49_9ACTN</name>
<dbReference type="SUPFAM" id="SSF52540">
    <property type="entry name" value="P-loop containing nucleoside triphosphate hydrolases"/>
    <property type="match status" value="1"/>
</dbReference>
<comment type="caution">
    <text evidence="2">The sequence shown here is derived from an EMBL/GenBank/DDBJ whole genome shotgun (WGS) entry which is preliminary data.</text>
</comment>
<gene>
    <name evidence="2" type="ORF">ACFQ07_06630</name>
</gene>
<accession>A0ABW3CC49</accession>
<dbReference type="GO" id="GO:0005524">
    <property type="term" value="F:ATP binding"/>
    <property type="evidence" value="ECO:0007669"/>
    <property type="project" value="UniProtKB-KW"/>
</dbReference>
<evidence type="ECO:0000313" key="3">
    <source>
        <dbReference type="Proteomes" id="UP001597083"/>
    </source>
</evidence>
<dbReference type="Proteomes" id="UP001597083">
    <property type="component" value="Unassembled WGS sequence"/>
</dbReference>